<dbReference type="OrthoDB" id="5936191at2"/>
<accession>A0A657LQH9</accession>
<gene>
    <name evidence="3" type="ORF">AX760_21080</name>
</gene>
<comment type="caution">
    <text evidence="3">The sequence shown here is derived from an EMBL/GenBank/DDBJ whole genome shotgun (WGS) entry which is preliminary data.</text>
</comment>
<evidence type="ECO:0000256" key="2">
    <source>
        <dbReference type="SAM" id="Phobius"/>
    </source>
</evidence>
<dbReference type="RefSeq" id="WP_071834349.1">
    <property type="nucleotide sequence ID" value="NZ_LSRP01000103.1"/>
</dbReference>
<dbReference type="SUPFAM" id="SSF52096">
    <property type="entry name" value="ClpP/crotonase"/>
    <property type="match status" value="1"/>
</dbReference>
<dbReference type="InterPro" id="IPR029045">
    <property type="entry name" value="ClpP/crotonase-like_dom_sf"/>
</dbReference>
<reference evidence="3 4" key="1">
    <citation type="submission" date="2016-02" db="EMBL/GenBank/DDBJ databases">
        <title>Genome sequencing of a beta-galactosidase producing bacteria Rhizobium sp. 59.</title>
        <authorList>
            <person name="Wang D."/>
            <person name="Kot W."/>
            <person name="Qin Y."/>
            <person name="Hansen L."/>
            <person name="Naqvi K."/>
            <person name="Rensing C."/>
        </authorList>
    </citation>
    <scope>NUCLEOTIDE SEQUENCE [LARGE SCALE GENOMIC DNA]</scope>
    <source>
        <strain evidence="3 4">59</strain>
    </source>
</reference>
<dbReference type="AlphaFoldDB" id="A0A657LQH9"/>
<evidence type="ECO:0000313" key="3">
    <source>
        <dbReference type="EMBL" id="OJF93889.1"/>
    </source>
</evidence>
<organism evidence="3 4">
    <name type="scientific">Pararhizobium antarcticum</name>
    <dbReference type="NCBI Taxonomy" id="1798805"/>
    <lineage>
        <taxon>Bacteria</taxon>
        <taxon>Pseudomonadati</taxon>
        <taxon>Pseudomonadota</taxon>
        <taxon>Alphaproteobacteria</taxon>
        <taxon>Hyphomicrobiales</taxon>
        <taxon>Rhizobiaceae</taxon>
        <taxon>Rhizobium/Agrobacterium group</taxon>
        <taxon>Pararhizobium</taxon>
    </lineage>
</organism>
<dbReference type="Gene3D" id="3.90.226.10">
    <property type="entry name" value="2-enoyl-CoA Hydratase, Chain A, domain 1"/>
    <property type="match status" value="1"/>
</dbReference>
<proteinExistence type="predicted"/>
<protein>
    <recommendedName>
        <fullName evidence="5">Periplasmic protein</fullName>
    </recommendedName>
</protein>
<dbReference type="EMBL" id="LSRP01000103">
    <property type="protein sequence ID" value="OJF93889.1"/>
    <property type="molecule type" value="Genomic_DNA"/>
</dbReference>
<evidence type="ECO:0008006" key="5">
    <source>
        <dbReference type="Google" id="ProtNLM"/>
    </source>
</evidence>
<keyword evidence="2" id="KW-0472">Membrane</keyword>
<sequence length="267" mass="28429">MRLQTAGHRIKTYFLTADDGALMRHAFHILLAASVVFIVIDWRELALEAGTAPAYDPTQPETQPILPPALTEGEPDASPAEIKSSPETLKQAIRFELRPGGILSAEGAIDAGAAGRFAAEIEARGEYVKIVQLNSPGGSVTDALAMSKLIREKQIGTQVVKGALCASSCPIILAGGATRSVEEDAVVGVHQVFNGSKDKLSPEVAMSQAQSTTADVSRHLEQMGIKSGLWLHALETPPDRLYYLTQAEMKTFALVTEAVPIASAKTK</sequence>
<evidence type="ECO:0000313" key="4">
    <source>
        <dbReference type="Proteomes" id="UP000182661"/>
    </source>
</evidence>
<keyword evidence="4" id="KW-1185">Reference proteome</keyword>
<keyword evidence="2" id="KW-0812">Transmembrane</keyword>
<dbReference type="Proteomes" id="UP000182661">
    <property type="component" value="Unassembled WGS sequence"/>
</dbReference>
<feature type="region of interest" description="Disordered" evidence="1">
    <location>
        <begin position="53"/>
        <end position="82"/>
    </location>
</feature>
<keyword evidence="2" id="KW-1133">Transmembrane helix</keyword>
<feature type="transmembrane region" description="Helical" evidence="2">
    <location>
        <begin position="21"/>
        <end position="40"/>
    </location>
</feature>
<dbReference type="Pfam" id="PF00574">
    <property type="entry name" value="CLP_protease"/>
    <property type="match status" value="1"/>
</dbReference>
<evidence type="ECO:0000256" key="1">
    <source>
        <dbReference type="SAM" id="MobiDB-lite"/>
    </source>
</evidence>
<name>A0A657LQH9_9HYPH</name>
<dbReference type="InterPro" id="IPR023562">
    <property type="entry name" value="ClpP/TepA"/>
</dbReference>